<dbReference type="EMBL" id="BTGU01001939">
    <property type="protein sequence ID" value="GMN31627.1"/>
    <property type="molecule type" value="Genomic_DNA"/>
</dbReference>
<comment type="caution">
    <text evidence="1">The sequence shown here is derived from an EMBL/GenBank/DDBJ whole genome shotgun (WGS) entry which is preliminary data.</text>
</comment>
<accession>A0AA87ZAW0</accession>
<dbReference type="AlphaFoldDB" id="A0AA87ZAW0"/>
<evidence type="ECO:0000313" key="2">
    <source>
        <dbReference type="Proteomes" id="UP001187192"/>
    </source>
</evidence>
<name>A0AA87ZAW0_FICCA</name>
<gene>
    <name evidence="1" type="ORF">TIFTF001_041618</name>
</gene>
<evidence type="ECO:0000313" key="1">
    <source>
        <dbReference type="EMBL" id="GMN31627.1"/>
    </source>
</evidence>
<proteinExistence type="predicted"/>
<dbReference type="Proteomes" id="UP001187192">
    <property type="component" value="Unassembled WGS sequence"/>
</dbReference>
<keyword evidence="2" id="KW-1185">Reference proteome</keyword>
<sequence length="150" mass="17511">MSYLLSEHQRHMESIHSRNPDMHQYLVQANPTKWSRAYFNGRRYAIMTTNIAESLNSVDRKARLMPVGFLVEWLRELLQIWFFERREEALTITSKLAPKVEKLIRTNFSLGLTVTSIRLGAQRAEMFLKKSIANCQSSQYKAWSRKATGS</sequence>
<protein>
    <submittedName>
        <fullName evidence="1">Uncharacterized protein</fullName>
    </submittedName>
</protein>
<organism evidence="1 2">
    <name type="scientific">Ficus carica</name>
    <name type="common">Common fig</name>
    <dbReference type="NCBI Taxonomy" id="3494"/>
    <lineage>
        <taxon>Eukaryota</taxon>
        <taxon>Viridiplantae</taxon>
        <taxon>Streptophyta</taxon>
        <taxon>Embryophyta</taxon>
        <taxon>Tracheophyta</taxon>
        <taxon>Spermatophyta</taxon>
        <taxon>Magnoliopsida</taxon>
        <taxon>eudicotyledons</taxon>
        <taxon>Gunneridae</taxon>
        <taxon>Pentapetalae</taxon>
        <taxon>rosids</taxon>
        <taxon>fabids</taxon>
        <taxon>Rosales</taxon>
        <taxon>Moraceae</taxon>
        <taxon>Ficeae</taxon>
        <taxon>Ficus</taxon>
    </lineage>
</organism>
<reference evidence="1" key="1">
    <citation type="submission" date="2023-07" db="EMBL/GenBank/DDBJ databases">
        <title>draft genome sequence of fig (Ficus carica).</title>
        <authorList>
            <person name="Takahashi T."/>
            <person name="Nishimura K."/>
        </authorList>
    </citation>
    <scope>NUCLEOTIDE SEQUENCE</scope>
</reference>